<keyword evidence="1" id="KW-0732">Signal</keyword>
<organism evidence="2 3">
    <name type="scientific">Niabella yanshanensis</name>
    <dbReference type="NCBI Taxonomy" id="577386"/>
    <lineage>
        <taxon>Bacteria</taxon>
        <taxon>Pseudomonadati</taxon>
        <taxon>Bacteroidota</taxon>
        <taxon>Chitinophagia</taxon>
        <taxon>Chitinophagales</taxon>
        <taxon>Chitinophagaceae</taxon>
        <taxon>Niabella</taxon>
    </lineage>
</organism>
<dbReference type="Proteomes" id="UP001325680">
    <property type="component" value="Chromosome"/>
</dbReference>
<feature type="signal peptide" evidence="1">
    <location>
        <begin position="1"/>
        <end position="18"/>
    </location>
</feature>
<dbReference type="RefSeq" id="WP_114789976.1">
    <property type="nucleotide sequence ID" value="NZ_CP139960.1"/>
</dbReference>
<reference evidence="2 3" key="1">
    <citation type="submission" date="2023-12" db="EMBL/GenBank/DDBJ databases">
        <title>Genome sequencing and assembly of bacterial species from a model synthetic community.</title>
        <authorList>
            <person name="Hogle S.L."/>
        </authorList>
    </citation>
    <scope>NUCLEOTIDE SEQUENCE [LARGE SCALE GENOMIC DNA]</scope>
    <source>
        <strain evidence="2 3">HAMBI_3031</strain>
    </source>
</reference>
<dbReference type="Pfam" id="PF14388">
    <property type="entry name" value="DUF4419"/>
    <property type="match status" value="1"/>
</dbReference>
<feature type="chain" id="PRO_5047038787" evidence="1">
    <location>
        <begin position="19"/>
        <end position="472"/>
    </location>
</feature>
<dbReference type="PANTHER" id="PTHR31252">
    <property type="entry name" value="DUF4419 DOMAIN-CONTAINING PROTEIN"/>
    <property type="match status" value="1"/>
</dbReference>
<dbReference type="InterPro" id="IPR025533">
    <property type="entry name" value="DUF4419"/>
</dbReference>
<dbReference type="EMBL" id="CP139960">
    <property type="protein sequence ID" value="WQD36326.1"/>
    <property type="molecule type" value="Genomic_DNA"/>
</dbReference>
<accession>A0ABZ0W2K1</accession>
<keyword evidence="3" id="KW-1185">Reference proteome</keyword>
<dbReference type="PANTHER" id="PTHR31252:SF11">
    <property type="entry name" value="DUF4419 DOMAIN-CONTAINING PROTEIN"/>
    <property type="match status" value="1"/>
</dbReference>
<gene>
    <name evidence="2" type="ORF">U0035_11690</name>
</gene>
<protein>
    <submittedName>
        <fullName evidence="2">DUF4419 domain-containing protein</fullName>
    </submittedName>
</protein>
<evidence type="ECO:0000313" key="2">
    <source>
        <dbReference type="EMBL" id="WQD36326.1"/>
    </source>
</evidence>
<sequence>MRNLVLPCCLLLSFVLNAQKGITFDVEQLTPPERLLEENHDTNIYKRLLQPDATGSIPVMAKQVNSLTDLVARYKASGTLVNFGYHSFFDGIYHAYAEHRPVVLSPDMIWLLISQGFAHHVNNNAEALRKHFVKHDGRVSLIVKDNRIRLNDPESPWQDVFPAFTQQIEKHTGKALINALTADFTTTTPITRIASQITIMDAMKKYFEYIIVRIGCGIPQVTLQGTTADWEKVLEKARSLKKYELDWWLSGVEPLLQEFVNASKGNINRDFWRNMFKYHDVKGIYKSKTIDGWFVKFFPYNKEGKRNNLDSLSGSAGLPDEIVKVDLRYLVLGDDGSIIQDTPLELWAGFIGLRQNKTNYALTPEIGWLIKRKDTLPDPAIVNRLKREKDDAFGGIEIRVNEVPREILQIDRFKKLTIIFIDSIRIPQAMGNIQVEQLILKGKISQQEEQRIFNLFPQTNVFINSKTRNDQD</sequence>
<proteinExistence type="predicted"/>
<evidence type="ECO:0000256" key="1">
    <source>
        <dbReference type="SAM" id="SignalP"/>
    </source>
</evidence>
<name>A0ABZ0W2K1_9BACT</name>
<evidence type="ECO:0000313" key="3">
    <source>
        <dbReference type="Proteomes" id="UP001325680"/>
    </source>
</evidence>